<proteinExistence type="predicted"/>
<sequence length="121" mass="13850">MTHTCRYLNVVCITLLLSRCLVLAAHHNRHKLTLQEPRQKVVRSSGQLCSARSPCIMWTCCRNRGGESRCYPRTRRGGICSNAQLNGTYLRHCPCAPGHGRCLFGSCKLENTNRHHYRQRL</sequence>
<reference evidence="2" key="1">
    <citation type="journal article" date="2016" name="Ticks Tick Borne Dis.">
        <title>De novo assembly and annotation of the salivary gland transcriptome of Rhipicephalus appendiculatus male and female ticks during blood feeding.</title>
        <authorList>
            <person name="de Castro M.H."/>
            <person name="de Klerk D."/>
            <person name="Pienaar R."/>
            <person name="Latif A.A."/>
            <person name="Rees D.J."/>
            <person name="Mans B.J."/>
        </authorList>
    </citation>
    <scope>NUCLEOTIDE SEQUENCE</scope>
    <source>
        <tissue evidence="2">Salivary glands</tissue>
    </source>
</reference>
<organism evidence="2">
    <name type="scientific">Rhipicephalus appendiculatus</name>
    <name type="common">Brown ear tick</name>
    <dbReference type="NCBI Taxonomy" id="34631"/>
    <lineage>
        <taxon>Eukaryota</taxon>
        <taxon>Metazoa</taxon>
        <taxon>Ecdysozoa</taxon>
        <taxon>Arthropoda</taxon>
        <taxon>Chelicerata</taxon>
        <taxon>Arachnida</taxon>
        <taxon>Acari</taxon>
        <taxon>Parasitiformes</taxon>
        <taxon>Ixodida</taxon>
        <taxon>Ixodoidea</taxon>
        <taxon>Ixodidae</taxon>
        <taxon>Rhipicephalinae</taxon>
        <taxon>Rhipicephalus</taxon>
        <taxon>Rhipicephalus</taxon>
    </lineage>
</organism>
<evidence type="ECO:0000256" key="1">
    <source>
        <dbReference type="SAM" id="SignalP"/>
    </source>
</evidence>
<keyword evidence="1" id="KW-0732">Signal</keyword>
<protein>
    <submittedName>
        <fullName evidence="2">Ixodegrin B</fullName>
    </submittedName>
</protein>
<evidence type="ECO:0000313" key="2">
    <source>
        <dbReference type="EMBL" id="JAP86590.1"/>
    </source>
</evidence>
<dbReference type="Gene3D" id="2.10.80.10">
    <property type="entry name" value="Lipase, subunit A"/>
    <property type="match status" value="1"/>
</dbReference>
<dbReference type="AlphaFoldDB" id="A0A131Z724"/>
<name>A0A131Z724_RHIAP</name>
<feature type="signal peptide" evidence="1">
    <location>
        <begin position="1"/>
        <end position="24"/>
    </location>
</feature>
<accession>A0A131Z724</accession>
<feature type="chain" id="PRO_5007286899" evidence="1">
    <location>
        <begin position="25"/>
        <end position="121"/>
    </location>
</feature>
<dbReference type="EMBL" id="GEDV01001967">
    <property type="protein sequence ID" value="JAP86590.1"/>
    <property type="molecule type" value="Transcribed_RNA"/>
</dbReference>